<evidence type="ECO:0000313" key="2">
    <source>
        <dbReference type="EMBL" id="CAE0607803.1"/>
    </source>
</evidence>
<evidence type="ECO:0000256" key="1">
    <source>
        <dbReference type="SAM" id="MobiDB-lite"/>
    </source>
</evidence>
<dbReference type="PANTHER" id="PTHR35097:SF1">
    <property type="entry name" value="GDSL ESTERASE_LIPASE"/>
    <property type="match status" value="1"/>
</dbReference>
<proteinExistence type="predicted"/>
<feature type="compositionally biased region" description="Polar residues" evidence="1">
    <location>
        <begin position="284"/>
        <end position="304"/>
    </location>
</feature>
<name>A0A7S3XBC7_9CHLO</name>
<accession>A0A7S3XBC7</accession>
<dbReference type="PANTHER" id="PTHR35097">
    <property type="entry name" value="GDSL ESTERASE/LIPASE"/>
    <property type="match status" value="1"/>
</dbReference>
<organism evidence="2">
    <name type="scientific">Picocystis salinarum</name>
    <dbReference type="NCBI Taxonomy" id="88271"/>
    <lineage>
        <taxon>Eukaryota</taxon>
        <taxon>Viridiplantae</taxon>
        <taxon>Chlorophyta</taxon>
        <taxon>Picocystophyceae</taxon>
        <taxon>Picocystales</taxon>
        <taxon>Picocystaceae</taxon>
        <taxon>Picocystis</taxon>
    </lineage>
</organism>
<protein>
    <submittedName>
        <fullName evidence="2">Uncharacterized protein</fullName>
    </submittedName>
</protein>
<sequence length="412" mass="44689">MDGGWWARFQHGRRRPEAKESDVDVLKRLMRDAFADVMALRNRVDALVASKAKSDALERSRIGEKMRSKCAAAMHIDGKEACASMNQKWSRTDGRMDVEWTAEGWMNGDLNLQKMVVEVELPRGGKLQLAACGVNVTEFAPTLHVAEDGNGRDGKMGIALHRACQGGSGLAWHWMDPTEHVQCCLGAFKGRSQGQTPNNKHEDNKNLFGQVTARAAEGRLALALCAAQHGTGKAQSPARAVGMQAAATLTEDLAASVWLSAPWSHGDPWRAHGSSVEPCEYQEGMSSSHAGPSNHTQKGSFESASSTLNGLSSCPCTSRPLQLPRTLFGLSITGTPPGHDNQLWGLSVGRVSRFPSGTWPFSGHQKGDSHHWCAEAFWKVDAGEGTTFTPRLSFLHQEELALVVGASLEWNV</sequence>
<feature type="region of interest" description="Disordered" evidence="1">
    <location>
        <begin position="274"/>
        <end position="304"/>
    </location>
</feature>
<dbReference type="AlphaFoldDB" id="A0A7S3XBC7"/>
<gene>
    <name evidence="2" type="ORF">PSAL00342_LOCUS1620</name>
</gene>
<reference evidence="2" key="1">
    <citation type="submission" date="2021-01" db="EMBL/GenBank/DDBJ databases">
        <authorList>
            <person name="Corre E."/>
            <person name="Pelletier E."/>
            <person name="Niang G."/>
            <person name="Scheremetjew M."/>
            <person name="Finn R."/>
            <person name="Kale V."/>
            <person name="Holt S."/>
            <person name="Cochrane G."/>
            <person name="Meng A."/>
            <person name="Brown T."/>
            <person name="Cohen L."/>
        </authorList>
    </citation>
    <scope>NUCLEOTIDE SEQUENCE</scope>
    <source>
        <strain evidence="2">CCMP1897</strain>
    </source>
</reference>
<dbReference type="EMBL" id="HBIS01001830">
    <property type="protein sequence ID" value="CAE0607803.1"/>
    <property type="molecule type" value="Transcribed_RNA"/>
</dbReference>